<comment type="subcellular location">
    <subcellularLocation>
        <location evidence="1">Membrane</location>
        <topology evidence="1">Single-pass membrane protein</topology>
    </subcellularLocation>
</comment>
<dbReference type="EMBL" id="FWXR01000001">
    <property type="protein sequence ID" value="SMC34018.1"/>
    <property type="molecule type" value="Genomic_DNA"/>
</dbReference>
<keyword evidence="4" id="KW-1003">Cell membrane</keyword>
<keyword evidence="8" id="KW-0732">Signal</keyword>
<evidence type="ECO:0000313" key="10">
    <source>
        <dbReference type="Proteomes" id="UP000192656"/>
    </source>
</evidence>
<evidence type="ECO:0000256" key="7">
    <source>
        <dbReference type="SAM" id="Phobius"/>
    </source>
</evidence>
<evidence type="ECO:0000256" key="6">
    <source>
        <dbReference type="ARBA" id="ARBA00025321"/>
    </source>
</evidence>
<keyword evidence="7" id="KW-0472">Membrane</keyword>
<dbReference type="STRING" id="937218.SAMN06297251_101183"/>
<feature type="chain" id="PRO_5012325608" description="Lectin-like protein BA14k" evidence="8">
    <location>
        <begin position="27"/>
        <end position="162"/>
    </location>
</feature>
<feature type="signal peptide" evidence="8">
    <location>
        <begin position="1"/>
        <end position="26"/>
    </location>
</feature>
<dbReference type="AlphaFoldDB" id="A0A1W1YE29"/>
<dbReference type="GO" id="GO:0016020">
    <property type="term" value="C:membrane"/>
    <property type="evidence" value="ECO:0007669"/>
    <property type="project" value="UniProtKB-SubCell"/>
</dbReference>
<comment type="function">
    <text evidence="6">Has immunoglobulin-binding and hemagglutination properties, and can bind to mannose. Essential for virulence. May be involved in LPS biosynthesis or polysaccharide transport.</text>
</comment>
<organism evidence="9 10">
    <name type="scientific">Fulvimarina manganoxydans</name>
    <dbReference type="NCBI Taxonomy" id="937218"/>
    <lineage>
        <taxon>Bacteria</taxon>
        <taxon>Pseudomonadati</taxon>
        <taxon>Pseudomonadota</taxon>
        <taxon>Alphaproteobacteria</taxon>
        <taxon>Hyphomicrobiales</taxon>
        <taxon>Aurantimonadaceae</taxon>
        <taxon>Fulvimarina</taxon>
    </lineage>
</organism>
<evidence type="ECO:0000256" key="4">
    <source>
        <dbReference type="ARBA" id="ARBA00022475"/>
    </source>
</evidence>
<evidence type="ECO:0000256" key="2">
    <source>
        <dbReference type="ARBA" id="ARBA00010270"/>
    </source>
</evidence>
<protein>
    <recommendedName>
        <fullName evidence="3">Lectin-like protein BA14k</fullName>
    </recommendedName>
</protein>
<reference evidence="9 10" key="1">
    <citation type="submission" date="2017-04" db="EMBL/GenBank/DDBJ databases">
        <authorList>
            <person name="Afonso C.L."/>
            <person name="Miller P.J."/>
            <person name="Scott M.A."/>
            <person name="Spackman E."/>
            <person name="Goraichik I."/>
            <person name="Dimitrov K.M."/>
            <person name="Suarez D.L."/>
            <person name="Swayne D.E."/>
        </authorList>
    </citation>
    <scope>NUCLEOTIDE SEQUENCE [LARGE SCALE GENOMIC DNA]</scope>
    <source>
        <strain evidence="9 10">CGMCC 1.10972</strain>
    </source>
</reference>
<feature type="transmembrane region" description="Helical" evidence="7">
    <location>
        <begin position="76"/>
        <end position="96"/>
    </location>
</feature>
<dbReference type="GO" id="GO:0030246">
    <property type="term" value="F:carbohydrate binding"/>
    <property type="evidence" value="ECO:0007669"/>
    <property type="project" value="UniProtKB-KW"/>
</dbReference>
<evidence type="ECO:0000256" key="8">
    <source>
        <dbReference type="SAM" id="SignalP"/>
    </source>
</evidence>
<keyword evidence="7" id="KW-0812">Transmembrane</keyword>
<evidence type="ECO:0000313" key="9">
    <source>
        <dbReference type="EMBL" id="SMC34018.1"/>
    </source>
</evidence>
<dbReference type="RefSeq" id="WP_084408024.1">
    <property type="nucleotide sequence ID" value="NZ_FWXR01000001.1"/>
</dbReference>
<dbReference type="Pfam" id="PF07886">
    <property type="entry name" value="BA14K"/>
    <property type="match status" value="1"/>
</dbReference>
<name>A0A1W1YE29_9HYPH</name>
<comment type="similarity">
    <text evidence="2">Belongs to the BA14k family.</text>
</comment>
<evidence type="ECO:0000256" key="5">
    <source>
        <dbReference type="ARBA" id="ARBA00022734"/>
    </source>
</evidence>
<evidence type="ECO:0000256" key="3">
    <source>
        <dbReference type="ARBA" id="ARBA00020552"/>
    </source>
</evidence>
<keyword evidence="7" id="KW-1133">Transmembrane helix</keyword>
<proteinExistence type="inferred from homology"/>
<keyword evidence="5" id="KW-0430">Lectin</keyword>
<evidence type="ECO:0000256" key="1">
    <source>
        <dbReference type="ARBA" id="ARBA00004167"/>
    </source>
</evidence>
<gene>
    <name evidence="9" type="ORF">SAMN06297251_101183</name>
</gene>
<dbReference type="InterPro" id="IPR012413">
    <property type="entry name" value="BA14K"/>
</dbReference>
<dbReference type="OrthoDB" id="7889197at2"/>
<dbReference type="Proteomes" id="UP000192656">
    <property type="component" value="Unassembled WGS sequence"/>
</dbReference>
<accession>A0A1W1YE29</accession>
<sequence length="162" mass="17963">MSIFKSLTVKTLAVALALSLAPATMPAGMQLPGLGISQAKADPYWRGGRHYRHGGYRGHRGYRGYRGYRHHRRNDAAAAAIIGGIVGLGVGAAIASQPRYNRYEPRPLYRVRPARQHYVAPAYGAPPRGSGAWYRYCAAKYRSFDARSGTYQPYHGPRRVCR</sequence>
<keyword evidence="10" id="KW-1185">Reference proteome</keyword>